<dbReference type="InParanoid" id="T1HLN8"/>
<dbReference type="InterPro" id="IPR036388">
    <property type="entry name" value="WH-like_DNA-bd_sf"/>
</dbReference>
<evidence type="ECO:0000259" key="14">
    <source>
        <dbReference type="Pfam" id="PF21180"/>
    </source>
</evidence>
<comment type="subcellular location">
    <subcellularLocation>
        <location evidence="3">Nucleus</location>
    </subcellularLocation>
</comment>
<organism evidence="15 16">
    <name type="scientific">Rhodnius prolixus</name>
    <name type="common">Triatomid bug</name>
    <dbReference type="NCBI Taxonomy" id="13249"/>
    <lineage>
        <taxon>Eukaryota</taxon>
        <taxon>Metazoa</taxon>
        <taxon>Ecdysozoa</taxon>
        <taxon>Arthropoda</taxon>
        <taxon>Hexapoda</taxon>
        <taxon>Insecta</taxon>
        <taxon>Pterygota</taxon>
        <taxon>Neoptera</taxon>
        <taxon>Paraneoptera</taxon>
        <taxon>Hemiptera</taxon>
        <taxon>Heteroptera</taxon>
        <taxon>Panheteroptera</taxon>
        <taxon>Cimicomorpha</taxon>
        <taxon>Reduviidae</taxon>
        <taxon>Triatominae</taxon>
        <taxon>Rhodnius</taxon>
    </lineage>
</organism>
<dbReference type="GO" id="GO:0007131">
    <property type="term" value="P:reciprocal meiotic recombination"/>
    <property type="evidence" value="ECO:0007669"/>
    <property type="project" value="TreeGrafter"/>
</dbReference>
<feature type="domain" description="Spo11/DNA topoisomerase VI subunit A N-terminal" evidence="13">
    <location>
        <begin position="66"/>
        <end position="126"/>
    </location>
</feature>
<keyword evidence="11" id="KW-0539">Nucleus</keyword>
<dbReference type="InterPro" id="IPR036078">
    <property type="entry name" value="Spo11/TopoVI_A_sf"/>
</dbReference>
<dbReference type="SUPFAM" id="SSF56726">
    <property type="entry name" value="DNA topoisomerase IV, alpha subunit"/>
    <property type="match status" value="1"/>
</dbReference>
<evidence type="ECO:0000256" key="1">
    <source>
        <dbReference type="ARBA" id="ARBA00000185"/>
    </source>
</evidence>
<dbReference type="InterPro" id="IPR002815">
    <property type="entry name" value="Spo11/TopoVI_A"/>
</dbReference>
<dbReference type="GO" id="GO:0000228">
    <property type="term" value="C:nuclear chromosome"/>
    <property type="evidence" value="ECO:0007669"/>
    <property type="project" value="TreeGrafter"/>
</dbReference>
<dbReference type="Proteomes" id="UP000015103">
    <property type="component" value="Unassembled WGS sequence"/>
</dbReference>
<evidence type="ECO:0000256" key="9">
    <source>
        <dbReference type="ARBA" id="ARBA00023125"/>
    </source>
</evidence>
<dbReference type="eggNOG" id="KOG2795">
    <property type="taxonomic scope" value="Eukaryota"/>
</dbReference>
<dbReference type="EMBL" id="ACPB03006669">
    <property type="status" value="NOT_ANNOTATED_CDS"/>
    <property type="molecule type" value="Genomic_DNA"/>
</dbReference>
<dbReference type="Gene3D" id="3.40.1360.10">
    <property type="match status" value="1"/>
</dbReference>
<evidence type="ECO:0000259" key="13">
    <source>
        <dbReference type="Pfam" id="PF04406"/>
    </source>
</evidence>
<evidence type="ECO:0000256" key="8">
    <source>
        <dbReference type="ARBA" id="ARBA00023029"/>
    </source>
</evidence>
<feature type="active site" description="O-(5'-phospho-DNA)-tyrosine intermediate" evidence="12">
    <location>
        <position position="94"/>
    </location>
</feature>
<comment type="catalytic activity">
    <reaction evidence="1 12">
        <text>ATP-dependent breakage, passage and rejoining of double-stranded DNA.</text>
        <dbReference type="EC" id="5.6.2.2"/>
    </reaction>
</comment>
<dbReference type="Pfam" id="PF21180">
    <property type="entry name" value="TOP6A-Spo11_Toprim"/>
    <property type="match status" value="1"/>
</dbReference>
<dbReference type="EC" id="5.6.2.2" evidence="5"/>
<protein>
    <recommendedName>
        <fullName evidence="5">DNA topoisomerase (ATP-hydrolyzing)</fullName>
        <ecNumber evidence="5">5.6.2.2</ecNumber>
    </recommendedName>
</protein>
<dbReference type="VEuPathDB" id="VectorBase:RPRC004962"/>
<keyword evidence="6" id="KW-0479">Metal-binding</keyword>
<dbReference type="Gene3D" id="1.10.10.10">
    <property type="entry name" value="Winged helix-like DNA-binding domain superfamily/Winged helix DNA-binding domain"/>
    <property type="match status" value="1"/>
</dbReference>
<evidence type="ECO:0000256" key="2">
    <source>
        <dbReference type="ARBA" id="ARBA00001946"/>
    </source>
</evidence>
<dbReference type="PANTHER" id="PTHR10848:SF0">
    <property type="entry name" value="MEIOTIC RECOMBINATION PROTEIN SPO11"/>
    <property type="match status" value="1"/>
</dbReference>
<proteinExistence type="inferred from homology"/>
<dbReference type="GO" id="GO:0005524">
    <property type="term" value="F:ATP binding"/>
    <property type="evidence" value="ECO:0007669"/>
    <property type="project" value="InterPro"/>
</dbReference>
<evidence type="ECO:0000256" key="12">
    <source>
        <dbReference type="PROSITE-ProRule" id="PRU01385"/>
    </source>
</evidence>
<evidence type="ECO:0000256" key="7">
    <source>
        <dbReference type="ARBA" id="ARBA00022842"/>
    </source>
</evidence>
<reference evidence="15" key="1">
    <citation type="submission" date="2015-05" db="UniProtKB">
        <authorList>
            <consortium name="EnsemblMetazoa"/>
        </authorList>
    </citation>
    <scope>IDENTIFICATION</scope>
</reference>
<dbReference type="InterPro" id="IPR013049">
    <property type="entry name" value="Spo11/TopoVI_A_N"/>
</dbReference>
<dbReference type="FunCoup" id="T1HLN8">
    <property type="interactions" value="87"/>
</dbReference>
<dbReference type="STRING" id="13249.T1HLN8"/>
<dbReference type="Pfam" id="PF04406">
    <property type="entry name" value="TP6A_N"/>
    <property type="match status" value="1"/>
</dbReference>
<evidence type="ECO:0000313" key="16">
    <source>
        <dbReference type="Proteomes" id="UP000015103"/>
    </source>
</evidence>
<dbReference type="HOGENOM" id="CLU_037229_1_1_1"/>
<keyword evidence="8 12" id="KW-0799">Topoisomerase</keyword>
<dbReference type="PRINTS" id="PR01550">
    <property type="entry name" value="TOP6AFAMILY"/>
</dbReference>
<evidence type="ECO:0000256" key="3">
    <source>
        <dbReference type="ARBA" id="ARBA00004123"/>
    </source>
</evidence>
<evidence type="ECO:0000256" key="10">
    <source>
        <dbReference type="ARBA" id="ARBA00023235"/>
    </source>
</evidence>
<sequence>RQEILADIQKIMLEIIQSIITERTPKIKIRNQKCWTNCVYKDNRLKMLDDGENLELKFSTLKSLDEFALIVHLLGKIYVLLSTNQICNKRELYYQDVEFVGNQKRIDNAVDRISCLLNVPPWELGILATSKGLVAGPLKIITSSGRSVTDCDVQGGALIPQDVEYCMKLETEAEFVILIEKDTIFQKLLDENFLEHHGPCLLVTGKGVPDMNTRVLVKCIHEQLSLPIFMLTDADSYGIEIMSVYRFGSLNLSHLADALAVPTILWLGIHPSDLQELNPNTEQLSQMDIRKAHSLLRRPYMSTNGQLYEQIKLLLKLNKKSKIENIGNISNCYLTDVYIPLKIITKQFI</sequence>
<dbReference type="GO" id="GO:0003677">
    <property type="term" value="F:DNA binding"/>
    <property type="evidence" value="ECO:0007669"/>
    <property type="project" value="UniProtKB-UniRule"/>
</dbReference>
<dbReference type="EnsemblMetazoa" id="RPRC004962-RA">
    <property type="protein sequence ID" value="RPRC004962-PA"/>
    <property type="gene ID" value="RPRC004962"/>
</dbReference>
<evidence type="ECO:0000256" key="6">
    <source>
        <dbReference type="ARBA" id="ARBA00022723"/>
    </source>
</evidence>
<evidence type="ECO:0000256" key="4">
    <source>
        <dbReference type="ARBA" id="ARBA00006559"/>
    </source>
</evidence>
<evidence type="ECO:0000256" key="11">
    <source>
        <dbReference type="ARBA" id="ARBA00023242"/>
    </source>
</evidence>
<comment type="cofactor">
    <cofactor evidence="2">
        <name>Mg(2+)</name>
        <dbReference type="ChEBI" id="CHEBI:18420"/>
    </cofactor>
</comment>
<evidence type="ECO:0000256" key="5">
    <source>
        <dbReference type="ARBA" id="ARBA00012895"/>
    </source>
</evidence>
<dbReference type="GO" id="GO:0000706">
    <property type="term" value="P:meiotic DNA double-strand break processing"/>
    <property type="evidence" value="ECO:0007669"/>
    <property type="project" value="TreeGrafter"/>
</dbReference>
<dbReference type="GO" id="GO:0003918">
    <property type="term" value="F:DNA topoisomerase type II (double strand cut, ATP-hydrolyzing) activity"/>
    <property type="evidence" value="ECO:0007669"/>
    <property type="project" value="UniProtKB-UniRule"/>
</dbReference>
<keyword evidence="9 12" id="KW-0238">DNA-binding</keyword>
<name>T1HLN8_RHOPR</name>
<dbReference type="PANTHER" id="PTHR10848">
    <property type="entry name" value="MEIOTIC RECOMBINATION PROTEIN SPO11"/>
    <property type="match status" value="1"/>
</dbReference>
<feature type="domain" description="Topoisomerase 6 subunit A/Spo11 TOPRIM" evidence="14">
    <location>
        <begin position="175"/>
        <end position="343"/>
    </location>
</feature>
<keyword evidence="7" id="KW-0460">Magnesium</keyword>
<dbReference type="OMA" id="IETAGMF"/>
<keyword evidence="10 12" id="KW-0413">Isomerase</keyword>
<comment type="similarity">
    <text evidence="4 12">Belongs to the TOP6A family.</text>
</comment>
<dbReference type="AlphaFoldDB" id="T1HLN8"/>
<dbReference type="InterPro" id="IPR034136">
    <property type="entry name" value="TOPRIM_Topo6A/Spo11"/>
</dbReference>
<keyword evidence="16" id="KW-1185">Reference proteome</keyword>
<dbReference type="PROSITE" id="PS52041">
    <property type="entry name" value="TOPO_IIB"/>
    <property type="match status" value="1"/>
</dbReference>
<evidence type="ECO:0000313" key="15">
    <source>
        <dbReference type="EnsemblMetazoa" id="RPRC004962-PA"/>
    </source>
</evidence>
<dbReference type="GO" id="GO:0042138">
    <property type="term" value="P:meiotic DNA double-strand break formation"/>
    <property type="evidence" value="ECO:0007669"/>
    <property type="project" value="InterPro"/>
</dbReference>
<dbReference type="InterPro" id="IPR013048">
    <property type="entry name" value="Meiotic_Spo11"/>
</dbReference>
<dbReference type="PRINTS" id="PR01551">
    <property type="entry name" value="SPO11HOMOLOG"/>
</dbReference>
<accession>T1HLN8</accession>
<dbReference type="GO" id="GO:0046872">
    <property type="term" value="F:metal ion binding"/>
    <property type="evidence" value="ECO:0007669"/>
    <property type="project" value="UniProtKB-KW"/>
</dbReference>
<dbReference type="CDD" id="cd00223">
    <property type="entry name" value="TOPRIM_TopoIIB_SPO"/>
    <property type="match status" value="1"/>
</dbReference>